<feature type="chain" id="PRO_5042867849" evidence="1">
    <location>
        <begin position="26"/>
        <end position="54"/>
    </location>
</feature>
<protein>
    <submittedName>
        <fullName evidence="2">Uncharacterized protein</fullName>
    </submittedName>
</protein>
<keyword evidence="1" id="KW-0732">Signal</keyword>
<dbReference type="AlphaFoldDB" id="A0AAN8L9N1"/>
<gene>
    <name evidence="2" type="ORF">J4Q44_G00291290</name>
</gene>
<dbReference type="EMBL" id="JAGTTL010000027">
    <property type="protein sequence ID" value="KAK6301031.1"/>
    <property type="molecule type" value="Genomic_DNA"/>
</dbReference>
<name>A0AAN8L9N1_9TELE</name>
<comment type="caution">
    <text evidence="2">The sequence shown here is derived from an EMBL/GenBank/DDBJ whole genome shotgun (WGS) entry which is preliminary data.</text>
</comment>
<evidence type="ECO:0000313" key="3">
    <source>
        <dbReference type="Proteomes" id="UP001356427"/>
    </source>
</evidence>
<feature type="signal peptide" evidence="1">
    <location>
        <begin position="1"/>
        <end position="25"/>
    </location>
</feature>
<organism evidence="2 3">
    <name type="scientific">Coregonus suidteri</name>
    <dbReference type="NCBI Taxonomy" id="861788"/>
    <lineage>
        <taxon>Eukaryota</taxon>
        <taxon>Metazoa</taxon>
        <taxon>Chordata</taxon>
        <taxon>Craniata</taxon>
        <taxon>Vertebrata</taxon>
        <taxon>Euteleostomi</taxon>
        <taxon>Actinopterygii</taxon>
        <taxon>Neopterygii</taxon>
        <taxon>Teleostei</taxon>
        <taxon>Protacanthopterygii</taxon>
        <taxon>Salmoniformes</taxon>
        <taxon>Salmonidae</taxon>
        <taxon>Coregoninae</taxon>
        <taxon>Coregonus</taxon>
    </lineage>
</organism>
<evidence type="ECO:0000313" key="2">
    <source>
        <dbReference type="EMBL" id="KAK6301031.1"/>
    </source>
</evidence>
<accession>A0AAN8L9N1</accession>
<proteinExistence type="predicted"/>
<reference evidence="2 3" key="1">
    <citation type="submission" date="2021-04" db="EMBL/GenBank/DDBJ databases">
        <authorList>
            <person name="De Guttry C."/>
            <person name="Zahm M."/>
            <person name="Klopp C."/>
            <person name="Cabau C."/>
            <person name="Louis A."/>
            <person name="Berthelot C."/>
            <person name="Parey E."/>
            <person name="Roest Crollius H."/>
            <person name="Montfort J."/>
            <person name="Robinson-Rechavi M."/>
            <person name="Bucao C."/>
            <person name="Bouchez O."/>
            <person name="Gislard M."/>
            <person name="Lluch J."/>
            <person name="Milhes M."/>
            <person name="Lampietro C."/>
            <person name="Lopez Roques C."/>
            <person name="Donnadieu C."/>
            <person name="Braasch I."/>
            <person name="Desvignes T."/>
            <person name="Postlethwait J."/>
            <person name="Bobe J."/>
            <person name="Wedekind C."/>
            <person name="Guiguen Y."/>
        </authorList>
    </citation>
    <scope>NUCLEOTIDE SEQUENCE [LARGE SCALE GENOMIC DNA]</scope>
    <source>
        <strain evidence="2">Cs_M1</strain>
        <tissue evidence="2">Blood</tissue>
    </source>
</reference>
<sequence>CQVILLLHQGHQLLLQLLLLGQSLGQCFTFMNERMLYWMVYTDSLVDRKNRVAW</sequence>
<dbReference type="Proteomes" id="UP001356427">
    <property type="component" value="Unassembled WGS sequence"/>
</dbReference>
<evidence type="ECO:0000256" key="1">
    <source>
        <dbReference type="SAM" id="SignalP"/>
    </source>
</evidence>
<feature type="non-terminal residue" evidence="2">
    <location>
        <position position="1"/>
    </location>
</feature>
<keyword evidence="3" id="KW-1185">Reference proteome</keyword>